<accession>A0A1Q8WQ92</accession>
<dbReference type="AlphaFoldDB" id="A0A1Q8WQ92"/>
<evidence type="ECO:0000256" key="1">
    <source>
        <dbReference type="SAM" id="MobiDB-lite"/>
    </source>
</evidence>
<feature type="transmembrane region" description="Helical" evidence="2">
    <location>
        <begin position="381"/>
        <end position="399"/>
    </location>
</feature>
<feature type="compositionally biased region" description="Pro residues" evidence="1">
    <location>
        <begin position="71"/>
        <end position="85"/>
    </location>
</feature>
<organism evidence="3 4">
    <name type="scientific">Actinomyces oris</name>
    <dbReference type="NCBI Taxonomy" id="544580"/>
    <lineage>
        <taxon>Bacteria</taxon>
        <taxon>Bacillati</taxon>
        <taxon>Actinomycetota</taxon>
        <taxon>Actinomycetes</taxon>
        <taxon>Actinomycetales</taxon>
        <taxon>Actinomycetaceae</taxon>
        <taxon>Actinomyces</taxon>
    </lineage>
</organism>
<dbReference type="Proteomes" id="UP000185963">
    <property type="component" value="Unassembled WGS sequence"/>
</dbReference>
<comment type="caution">
    <text evidence="3">The sequence shown here is derived from an EMBL/GenBank/DDBJ whole genome shotgun (WGS) entry which is preliminary data.</text>
</comment>
<evidence type="ECO:0000313" key="3">
    <source>
        <dbReference type="EMBL" id="OLO70135.1"/>
    </source>
</evidence>
<evidence type="ECO:0000256" key="2">
    <source>
        <dbReference type="SAM" id="Phobius"/>
    </source>
</evidence>
<dbReference type="OrthoDB" id="3260825at2"/>
<feature type="compositionally biased region" description="Low complexity" evidence="1">
    <location>
        <begin position="86"/>
        <end position="112"/>
    </location>
</feature>
<feature type="compositionally biased region" description="Polar residues" evidence="1">
    <location>
        <begin position="139"/>
        <end position="152"/>
    </location>
</feature>
<reference evidence="3 4" key="1">
    <citation type="submission" date="2016-12" db="EMBL/GenBank/DDBJ databases">
        <title>Genomic comparison of strains in the 'Actinomyces naeslundii' group.</title>
        <authorList>
            <person name="Mughal S.R."/>
            <person name="Do T."/>
            <person name="Gilbert S.C."/>
            <person name="Witherden E.A."/>
            <person name="Didelot X."/>
            <person name="Beighton D."/>
        </authorList>
    </citation>
    <scope>NUCLEOTIDE SEQUENCE [LARGE SCALE GENOMIC DNA]</scope>
    <source>
        <strain evidence="3 4">WE8B-23</strain>
    </source>
</reference>
<keyword evidence="2" id="KW-0812">Transmembrane</keyword>
<dbReference type="EMBL" id="MSKS01000019">
    <property type="protein sequence ID" value="OLO70135.1"/>
    <property type="molecule type" value="Genomic_DNA"/>
</dbReference>
<feature type="compositionally biased region" description="Pro residues" evidence="1">
    <location>
        <begin position="1"/>
        <end position="11"/>
    </location>
</feature>
<feature type="transmembrane region" description="Helical" evidence="2">
    <location>
        <begin position="419"/>
        <end position="440"/>
    </location>
</feature>
<feature type="region of interest" description="Disordered" evidence="1">
    <location>
        <begin position="444"/>
        <end position="482"/>
    </location>
</feature>
<keyword evidence="2" id="KW-0472">Membrane</keyword>
<name>A0A1Q8WQ92_9ACTO</name>
<feature type="transmembrane region" description="Helical" evidence="2">
    <location>
        <begin position="347"/>
        <end position="369"/>
    </location>
</feature>
<feature type="transmembrane region" description="Helical" evidence="2">
    <location>
        <begin position="203"/>
        <end position="223"/>
    </location>
</feature>
<proteinExistence type="predicted"/>
<feature type="transmembrane region" description="Helical" evidence="2">
    <location>
        <begin position="166"/>
        <end position="191"/>
    </location>
</feature>
<feature type="transmembrane region" description="Helical" evidence="2">
    <location>
        <begin position="235"/>
        <end position="253"/>
    </location>
</feature>
<keyword evidence="2" id="KW-1133">Transmembrane helix</keyword>
<protein>
    <submittedName>
        <fullName evidence="3">Annexin A7</fullName>
    </submittedName>
</protein>
<sequence>MTYPPAYPGPPQGYNGPSSPQYPPQAAYGQPPVSAPQGGATYGQAPTPAGHGAYMPPAQSAIPTQSVVRPPGAPAFPSQPYPPAPVQASAPQYQPYQPYQPQPQQFQQFQHGAGSGTGSAYLSGAVTAPGYPSPARPPQLSSPRPGTTSSQPVGAPHHVPWSGAKAVALTALLVLAVLEAANFIMSMNAYITSKHSWLSLSRLAASMIYISITPNLWWLFFAFRRLFRNQPVSEMTGLALWFGFVTVMLPTGTAQSHQIHINAVIIVISFFVATVGAVATTRLNQRLKEPRSWILTLAVGSCQFILFNTILRFANFGWVAYASISNGQSITHYTSHLWLVWSDSDVVGIPLVPSMILSALIAIVSGIGVIQAARGSYGKTFKITSITCASLLSLDSLLVSTVFGGPSADGHSHTPSETGFMLLAVIVVGIVTVGSTVAAARHLTNEESTGGTQQGLHTGGARGMQNRFSRYHRSQSPWTGGY</sequence>
<feature type="transmembrane region" description="Helical" evidence="2">
    <location>
        <begin position="259"/>
        <end position="280"/>
    </location>
</feature>
<gene>
    <name evidence="3" type="ORF">BKH20_06565</name>
</gene>
<feature type="compositionally biased region" description="Low complexity" evidence="1">
    <location>
        <begin position="12"/>
        <end position="32"/>
    </location>
</feature>
<evidence type="ECO:0000313" key="4">
    <source>
        <dbReference type="Proteomes" id="UP000185963"/>
    </source>
</evidence>
<feature type="transmembrane region" description="Helical" evidence="2">
    <location>
        <begin position="292"/>
        <end position="311"/>
    </location>
</feature>
<feature type="region of interest" description="Disordered" evidence="1">
    <location>
        <begin position="1"/>
        <end position="156"/>
    </location>
</feature>